<reference evidence="3 4" key="1">
    <citation type="journal article" date="2020" name="ISME J.">
        <title>Uncovering the hidden diversity of litter-decomposition mechanisms in mushroom-forming fungi.</title>
        <authorList>
            <person name="Floudas D."/>
            <person name="Bentzer J."/>
            <person name="Ahren D."/>
            <person name="Johansson T."/>
            <person name="Persson P."/>
            <person name="Tunlid A."/>
        </authorList>
    </citation>
    <scope>NUCLEOTIDE SEQUENCE [LARGE SCALE GENOMIC DNA]</scope>
    <source>
        <strain evidence="3 4">CBS 101986</strain>
    </source>
</reference>
<feature type="domain" description="Nephrocystin 3-like N-terminal" evidence="2">
    <location>
        <begin position="2"/>
        <end position="132"/>
    </location>
</feature>
<evidence type="ECO:0000256" key="1">
    <source>
        <dbReference type="ARBA" id="ARBA00022737"/>
    </source>
</evidence>
<keyword evidence="1" id="KW-0677">Repeat</keyword>
<proteinExistence type="predicted"/>
<dbReference type="Pfam" id="PF24883">
    <property type="entry name" value="NPHP3_N"/>
    <property type="match status" value="1"/>
</dbReference>
<keyword evidence="4" id="KW-1185">Reference proteome</keyword>
<comment type="caution">
    <text evidence="3">The sequence shown here is derived from an EMBL/GenBank/DDBJ whole genome shotgun (WGS) entry which is preliminary data.</text>
</comment>
<evidence type="ECO:0000313" key="3">
    <source>
        <dbReference type="EMBL" id="KAF5314501.1"/>
    </source>
</evidence>
<dbReference type="AlphaFoldDB" id="A0A8H5EW42"/>
<sequence>MQTVAETFDKEGSLAISFFFSELSAKRPKEKENFVITMANQLSLCIPALQQPLADTLSDQSILTKSLTKQLDSLIINPLKALDAAQVGARCIVLVDGLDECDGDTAQRDVLDLLERLLDQAPHRVRILVASRSLSHIQSFFVRASIRERTQTTPLDNNYRSAEDIRQYFVSKFGGIQGEHPARSELPSEWPPRSDIDVLVERASGQFIYASVVMKFIAYHGRHPDESLQTIIRSKASGDARPYEELDTVYTQVLSTVEPQNLEFVYALMGCLILDKNEYCFAEVAQNQGTAQVDSLFMIPAGATRWHQILSSSFPEYLLDRSRSKEFFLDMPKVHCRLARIWFKSYSVHFKHDPRQGTTDSGAASYELQKNQSAFLYWELDVIAHCMEAEWTPELQQDMLAFDLQTALLFFRPPADLVINDDSYFHWVHAFRWVDFTFWLEQHHLQSTAHTEFLRGCNQSWLPVPQISPADRRVIAAMLTWYNHPGTLLYGDKLAMKEDSSLMAHADLVDAFVKFPAHLKDVRELLCIWLCQPLVPDAVMDNALFSNEGIYAEMVLRYMDDTWFLTPDILKVLCNASPAQELSTRLKAIFQKYQNANLIQIDFDKEFIDKEIANRGASSKENHINEEKETLLLICIYLFECGIPYISQHRHEPEFDPRRRVCSICLLFDPFKEECADIEISRDPPVKPDAVPAQIAEEPAPQFLQINQLRQLIPGIPLLWLQA</sequence>
<protein>
    <recommendedName>
        <fullName evidence="2">Nephrocystin 3-like N-terminal domain-containing protein</fullName>
    </recommendedName>
</protein>
<dbReference type="PANTHER" id="PTHR10039:SF14">
    <property type="entry name" value="NACHT DOMAIN-CONTAINING PROTEIN"/>
    <property type="match status" value="1"/>
</dbReference>
<dbReference type="OrthoDB" id="3040368at2759"/>
<dbReference type="Proteomes" id="UP000567179">
    <property type="component" value="Unassembled WGS sequence"/>
</dbReference>
<dbReference type="PANTHER" id="PTHR10039">
    <property type="entry name" value="AMELOGENIN"/>
    <property type="match status" value="1"/>
</dbReference>
<name>A0A8H5EW42_9AGAR</name>
<evidence type="ECO:0000259" key="2">
    <source>
        <dbReference type="Pfam" id="PF24883"/>
    </source>
</evidence>
<evidence type="ECO:0000313" key="4">
    <source>
        <dbReference type="Proteomes" id="UP000567179"/>
    </source>
</evidence>
<organism evidence="3 4">
    <name type="scientific">Psilocybe cf. subviscida</name>
    <dbReference type="NCBI Taxonomy" id="2480587"/>
    <lineage>
        <taxon>Eukaryota</taxon>
        <taxon>Fungi</taxon>
        <taxon>Dikarya</taxon>
        <taxon>Basidiomycota</taxon>
        <taxon>Agaricomycotina</taxon>
        <taxon>Agaricomycetes</taxon>
        <taxon>Agaricomycetidae</taxon>
        <taxon>Agaricales</taxon>
        <taxon>Agaricineae</taxon>
        <taxon>Strophariaceae</taxon>
        <taxon>Psilocybe</taxon>
    </lineage>
</organism>
<dbReference type="EMBL" id="JAACJJ010000044">
    <property type="protein sequence ID" value="KAF5314501.1"/>
    <property type="molecule type" value="Genomic_DNA"/>
</dbReference>
<dbReference type="InterPro" id="IPR056884">
    <property type="entry name" value="NPHP3-like_N"/>
</dbReference>
<gene>
    <name evidence="3" type="ORF">D9619_011955</name>
</gene>
<accession>A0A8H5EW42</accession>